<protein>
    <submittedName>
        <fullName evidence="2">Uncharacterized protein</fullName>
    </submittedName>
</protein>
<keyword evidence="1" id="KW-1133">Transmembrane helix</keyword>
<accession>A0A7Z8KQN7</accession>
<evidence type="ECO:0000256" key="1">
    <source>
        <dbReference type="SAM" id="Phobius"/>
    </source>
</evidence>
<dbReference type="AlphaFoldDB" id="A0A7Z8KQN7"/>
<feature type="transmembrane region" description="Helical" evidence="1">
    <location>
        <begin position="12"/>
        <end position="33"/>
    </location>
</feature>
<dbReference type="Proteomes" id="UP000319335">
    <property type="component" value="Unassembled WGS sequence"/>
</dbReference>
<name>A0A7Z8KQN7_9EURY</name>
<keyword evidence="3" id="KW-1185">Reference proteome</keyword>
<keyword evidence="1" id="KW-0812">Transmembrane</keyword>
<dbReference type="EMBL" id="VIAQ01000006">
    <property type="protein sequence ID" value="TQD28266.1"/>
    <property type="molecule type" value="Genomic_DNA"/>
</dbReference>
<evidence type="ECO:0000313" key="3">
    <source>
        <dbReference type="Proteomes" id="UP000319335"/>
    </source>
</evidence>
<dbReference type="RefSeq" id="WP_154808370.1">
    <property type="nucleotide sequence ID" value="NZ_VIAQ01000006.1"/>
</dbReference>
<comment type="caution">
    <text evidence="2">The sequence shown here is derived from an EMBL/GenBank/DDBJ whole genome shotgun (WGS) entry which is preliminary data.</text>
</comment>
<gene>
    <name evidence="2" type="ORF">FKV42_00925</name>
</gene>
<reference evidence="2 3" key="1">
    <citation type="submission" date="2019-06" db="EMBL/GenBank/DDBJ databases">
        <title>Draft genome sequence of Methanolobus vulcani B1d.</title>
        <authorList>
            <person name="Creighbaum A.J."/>
            <person name="Ticak T."/>
            <person name="Hariraju D."/>
            <person name="Arivett B.A."/>
            <person name="Ferguson D.J.Jr."/>
        </authorList>
    </citation>
    <scope>NUCLEOTIDE SEQUENCE [LARGE SCALE GENOMIC DNA]</scope>
    <source>
        <strain evidence="2 3">B1d</strain>
    </source>
</reference>
<organism evidence="2 3">
    <name type="scientific">Methanolobus vulcani</name>
    <dbReference type="NCBI Taxonomy" id="38026"/>
    <lineage>
        <taxon>Archaea</taxon>
        <taxon>Methanobacteriati</taxon>
        <taxon>Methanobacteriota</taxon>
        <taxon>Stenosarchaea group</taxon>
        <taxon>Methanomicrobia</taxon>
        <taxon>Methanosarcinales</taxon>
        <taxon>Methanosarcinaceae</taxon>
        <taxon>Methanolobus</taxon>
    </lineage>
</organism>
<feature type="transmembrane region" description="Helical" evidence="1">
    <location>
        <begin position="45"/>
        <end position="66"/>
    </location>
</feature>
<sequence>MMNISLKQPGNIAGMLMFFGILSYIASCIFAGTLPEEGMDSLAGFGIAIFIPGFLVWFGFSAVSWIRNVNKIKW</sequence>
<keyword evidence="1" id="KW-0472">Membrane</keyword>
<evidence type="ECO:0000313" key="2">
    <source>
        <dbReference type="EMBL" id="TQD28266.1"/>
    </source>
</evidence>
<proteinExistence type="predicted"/>